<organism evidence="6 7">
    <name type="scientific">Lophium mytilinum</name>
    <dbReference type="NCBI Taxonomy" id="390894"/>
    <lineage>
        <taxon>Eukaryota</taxon>
        <taxon>Fungi</taxon>
        <taxon>Dikarya</taxon>
        <taxon>Ascomycota</taxon>
        <taxon>Pezizomycotina</taxon>
        <taxon>Dothideomycetes</taxon>
        <taxon>Pleosporomycetidae</taxon>
        <taxon>Mytilinidiales</taxon>
        <taxon>Mytilinidiaceae</taxon>
        <taxon>Lophium</taxon>
    </lineage>
</organism>
<evidence type="ECO:0000256" key="5">
    <source>
        <dbReference type="SAM" id="Phobius"/>
    </source>
</evidence>
<feature type="region of interest" description="Disordered" evidence="4">
    <location>
        <begin position="674"/>
        <end position="750"/>
    </location>
</feature>
<feature type="compositionally biased region" description="Low complexity" evidence="4">
    <location>
        <begin position="1434"/>
        <end position="1453"/>
    </location>
</feature>
<evidence type="ECO:0000256" key="2">
    <source>
        <dbReference type="ARBA" id="ARBA00023054"/>
    </source>
</evidence>
<evidence type="ECO:0000256" key="1">
    <source>
        <dbReference type="ARBA" id="ARBA00004141"/>
    </source>
</evidence>
<feature type="transmembrane region" description="Helical" evidence="5">
    <location>
        <begin position="184"/>
        <end position="204"/>
    </location>
</feature>
<feature type="region of interest" description="Disordered" evidence="4">
    <location>
        <begin position="1031"/>
        <end position="1178"/>
    </location>
</feature>
<accession>A0A6A6QVG2</accession>
<feature type="compositionally biased region" description="Polar residues" evidence="4">
    <location>
        <begin position="1670"/>
        <end position="1681"/>
    </location>
</feature>
<dbReference type="Proteomes" id="UP000799750">
    <property type="component" value="Unassembled WGS sequence"/>
</dbReference>
<proteinExistence type="predicted"/>
<gene>
    <name evidence="6" type="ORF">BU16DRAFT_560993</name>
</gene>
<feature type="transmembrane region" description="Helical" evidence="5">
    <location>
        <begin position="93"/>
        <end position="115"/>
    </location>
</feature>
<keyword evidence="5" id="KW-0812">Transmembrane</keyword>
<feature type="region of interest" description="Disordered" evidence="4">
    <location>
        <begin position="1"/>
        <end position="43"/>
    </location>
</feature>
<feature type="compositionally biased region" description="Basic and acidic residues" evidence="4">
    <location>
        <begin position="1641"/>
        <end position="1654"/>
    </location>
</feature>
<feature type="compositionally biased region" description="Polar residues" evidence="4">
    <location>
        <begin position="2834"/>
        <end position="2859"/>
    </location>
</feature>
<evidence type="ECO:0008006" key="8">
    <source>
        <dbReference type="Google" id="ProtNLM"/>
    </source>
</evidence>
<feature type="transmembrane region" description="Helical" evidence="5">
    <location>
        <begin position="55"/>
        <end position="73"/>
    </location>
</feature>
<protein>
    <recommendedName>
        <fullName evidence="8">MFS general substrate transporter</fullName>
    </recommendedName>
</protein>
<feature type="compositionally biased region" description="Basic residues" evidence="4">
    <location>
        <begin position="803"/>
        <end position="813"/>
    </location>
</feature>
<evidence type="ECO:0000313" key="6">
    <source>
        <dbReference type="EMBL" id="KAF2496159.1"/>
    </source>
</evidence>
<dbReference type="PANTHER" id="PTHR32083">
    <property type="entry name" value="CILIA AND FLAGELLA-ASSOCIATED PROTEIN 58-RELATED"/>
    <property type="match status" value="1"/>
</dbReference>
<feature type="coiled-coil region" evidence="3">
    <location>
        <begin position="2669"/>
        <end position="2703"/>
    </location>
</feature>
<evidence type="ECO:0000256" key="3">
    <source>
        <dbReference type="SAM" id="Coils"/>
    </source>
</evidence>
<feature type="compositionally biased region" description="Polar residues" evidence="4">
    <location>
        <begin position="1340"/>
        <end position="1351"/>
    </location>
</feature>
<dbReference type="InterPro" id="IPR036259">
    <property type="entry name" value="MFS_trans_sf"/>
</dbReference>
<feature type="compositionally biased region" description="Basic and acidic residues" evidence="4">
    <location>
        <begin position="774"/>
        <end position="802"/>
    </location>
</feature>
<feature type="compositionally biased region" description="Low complexity" evidence="4">
    <location>
        <begin position="1776"/>
        <end position="1788"/>
    </location>
</feature>
<feature type="region of interest" description="Disordered" evidence="4">
    <location>
        <begin position="1841"/>
        <end position="1883"/>
    </location>
</feature>
<feature type="compositionally biased region" description="Low complexity" evidence="4">
    <location>
        <begin position="1380"/>
        <end position="1398"/>
    </location>
</feature>
<name>A0A6A6QVG2_9PEZI</name>
<feature type="compositionally biased region" description="Polar residues" evidence="4">
    <location>
        <begin position="714"/>
        <end position="729"/>
    </location>
</feature>
<keyword evidence="7" id="KW-1185">Reference proteome</keyword>
<feature type="compositionally biased region" description="Basic and acidic residues" evidence="4">
    <location>
        <begin position="1258"/>
        <end position="1279"/>
    </location>
</feature>
<feature type="region of interest" description="Disordered" evidence="4">
    <location>
        <begin position="449"/>
        <end position="471"/>
    </location>
</feature>
<feature type="region of interest" description="Disordered" evidence="4">
    <location>
        <begin position="774"/>
        <end position="817"/>
    </location>
</feature>
<feature type="region of interest" description="Disordered" evidence="4">
    <location>
        <begin position="1434"/>
        <end position="1479"/>
    </location>
</feature>
<evidence type="ECO:0000256" key="4">
    <source>
        <dbReference type="SAM" id="MobiDB-lite"/>
    </source>
</evidence>
<feature type="coiled-coil region" evidence="3">
    <location>
        <begin position="2402"/>
        <end position="2629"/>
    </location>
</feature>
<feature type="transmembrane region" description="Helical" evidence="5">
    <location>
        <begin position="325"/>
        <end position="343"/>
    </location>
</feature>
<feature type="compositionally biased region" description="Basic and acidic residues" evidence="4">
    <location>
        <begin position="1841"/>
        <end position="1851"/>
    </location>
</feature>
<feature type="compositionally biased region" description="Low complexity" evidence="4">
    <location>
        <begin position="2634"/>
        <end position="2649"/>
    </location>
</feature>
<feature type="region of interest" description="Disordered" evidence="4">
    <location>
        <begin position="2634"/>
        <end position="2662"/>
    </location>
</feature>
<feature type="compositionally biased region" description="Polar residues" evidence="4">
    <location>
        <begin position="1362"/>
        <end position="1371"/>
    </location>
</feature>
<feature type="compositionally biased region" description="Polar residues" evidence="4">
    <location>
        <begin position="1631"/>
        <end position="1640"/>
    </location>
</feature>
<evidence type="ECO:0000313" key="7">
    <source>
        <dbReference type="Proteomes" id="UP000799750"/>
    </source>
</evidence>
<feature type="compositionally biased region" description="Polar residues" evidence="4">
    <location>
        <begin position="1056"/>
        <end position="1072"/>
    </location>
</feature>
<feature type="region of interest" description="Disordered" evidence="4">
    <location>
        <begin position="1757"/>
        <end position="1817"/>
    </location>
</feature>
<feature type="compositionally biased region" description="Polar residues" evidence="4">
    <location>
        <begin position="1285"/>
        <end position="1306"/>
    </location>
</feature>
<dbReference type="InterPro" id="IPR011701">
    <property type="entry name" value="MFS"/>
</dbReference>
<feature type="compositionally biased region" description="Basic and acidic residues" evidence="4">
    <location>
        <begin position="887"/>
        <end position="898"/>
    </location>
</feature>
<feature type="transmembrane region" description="Helical" evidence="5">
    <location>
        <begin position="127"/>
        <end position="146"/>
    </location>
</feature>
<feature type="transmembrane region" description="Helical" evidence="5">
    <location>
        <begin position="152"/>
        <end position="172"/>
    </location>
</feature>
<keyword evidence="5" id="KW-0472">Membrane</keyword>
<feature type="compositionally biased region" description="Acidic residues" evidence="4">
    <location>
        <begin position="2913"/>
        <end position="2930"/>
    </location>
</feature>
<feature type="coiled-coil region" evidence="3">
    <location>
        <begin position="2321"/>
        <end position="2376"/>
    </location>
</feature>
<dbReference type="PANTHER" id="PTHR32083:SF0">
    <property type="entry name" value="CILIA AND FLAGELLA-ASSOCIATED PROTEIN 58"/>
    <property type="match status" value="1"/>
</dbReference>
<feature type="compositionally biased region" description="Low complexity" evidence="4">
    <location>
        <begin position="2804"/>
        <end position="2818"/>
    </location>
</feature>
<keyword evidence="5" id="KW-1133">Transmembrane helix</keyword>
<feature type="transmembrane region" description="Helical" evidence="5">
    <location>
        <begin position="384"/>
        <end position="407"/>
    </location>
</feature>
<feature type="compositionally biased region" description="Acidic residues" evidence="4">
    <location>
        <begin position="1220"/>
        <end position="1230"/>
    </location>
</feature>
<feature type="compositionally biased region" description="Polar residues" evidence="4">
    <location>
        <begin position="1112"/>
        <end position="1123"/>
    </location>
</feature>
<feature type="transmembrane region" description="Helical" evidence="5">
    <location>
        <begin position="258"/>
        <end position="281"/>
    </location>
</feature>
<sequence length="2950" mass="323231">MTTTQSALTLDEVRANADEPGSSPDHKLAAAGSENGSDEERAEVKVEDVPPDGGYGWVVVAAIFCINAHTWGLNSSYGVFLAHYLSTNTFPGASRLDFAFIGGLSVSMALTVSPVATATTRLYGTRVTLLLGVFFEALSLIGASFADKIWQLFLSQGVCFGWGMGFLFVGSVSVVPQWFTTRRSLANGIAASGSGLGGLIYSLSAQAMIENISLAWAFRILGIIAFGVNLSCALVVRDRNKHIGSSQLSFDYRLFRRVEFLLLVSFGFLSMLAYIVLLFSLPNFAQSVGMTAKQGSIIGAVLNLGQALGRPPIGYFSDAVGRINMASSMTFLAGLFCLVIWTFATKFGVLVFFALIGGCVAGTFWAVIGPVTSEVIGLKDLPSALALTWIVLVLPTTFSEPIALEIISFNNGNYLGAQLFTGFMYIGAAFFLWLVRAWKIGELEKEDAVDATPQTGGPLTEKPAGEEATASDAVQSSFVKRMFMWRKTSLSRHHLAFRLRSLLAASARVAIVPGSRFIPQLQRASDASFAHRVGTVEARRTTTSSPALPSSPPTAFQHEGEASPLTEARSVPSPAQTLWTAHSPTQTLGHSSPELPPLPSLASLGGVPRTPSTIARHEATDSTYYTASWGSPYQRPPPGFNISSALRDHLAPDSDDLEDASSLQFGLEHLLPSHLNEENSSDPQFGLEHLLPSPLTEDASPNQFGLEHLLPSRLPSNSVLTPTRPTFSPISEVPEATPRPSGISFGDTLPEQLLSDPTGVWVRQFLSGGWNNDKADWWTDESSHNESGVKKDEKQDKTEGQVKQKKKGHKSRKSNLTLKQQDFWAHFSKEQKEHFGRMMASKYADPVHSRKGSENSQLSQPLRSPASDKALPPPPRSDAALSPKLPSEPEHAIPKEAPVRPPSAPRPRKRLPWKGKACWIGLPADLPRGKPGQPPMPLSSQEVAARMESFERAGYNTNGFDHFKERESVVGPTGLAQARGVYPEPSDYQEERSSGTFRVRIPNKAEWEAYENYLMEQKLAALGVSMGGEEEEVSPAMSRKASSQYPALPFSPPLPTSSAGSQRLGQNGSVISGTFPHGPSPAHGHASTRSIASPISPFGNQRPGMHMHRHSTFTTPANFGQSQPTPPGLPGWSPQQYFGPQGVSRGGSPALSHSRPDLADLASPSSPFGLRPNQQFPFPQKDDLLVQMQQQQQRLQAQLLLQQQQQLLNNMRPSSTLAEVPEDEAEEDEVADIKQSNQPGPQIAVPTPRGHQHNISENLEREIRDAEYHLEQAIDKQLEEGGEFSTESPFNLNSRKNQISSPNPQAAKSAWEEPRPIQQVLHQPQPHNRAHSLTKPQRPLSMSFNSQNTNGQREELSDDAKTNGSEVTNPSLEEGELQESDPSSKQHSKSASQASASWKDSKLNFGRPQSIHSKHTSTSSISRLNVEAKEFKFNPSASFNPSTSTSSPNTSSFGGFAFQPAINKPIGQRPQPVPRSNNASIDGLGSGLNVTAPAFKPTLGMKAPALPSSNFDFLSKGPDFKPDVPAFTPSAVSPAVVQSPAVAAGANGPSKIFGNFNMNANDFVKPAKRSKAVPIVMPDTTQQPVEEVADKEDEGGRITQPEGREKRARHGRDDGEQVPQFAMPSYPLGEASQNQGAKQTPETERAIVPEDKENLSPNKEQIQPKARSPQPFSAATLQREGSSFGLGTHTPKTDDVSDAASGTKTPTEAEPQHDVEKVSPSVEEQPKPFTKKHASKGSLSATAKPFEYRPQFGSGFDFGIHVQKPSVPKSPELDTSHVSSPRHVSRSPATTFRPSDDGSYKTAPEPHKHRVPYPESESIDYDYVQTFDEIDSVMKHLNEEGSDFGVERDSNSWDQSSPRRSLHDFERLQPNTQMRSDAPSPSPRRIYAHIPAPGTLHASSTSITHDPFSDERAGMAYESPVHRLNNADEVPVSDWDEGITSEGEDKIQTRSRFFDSHVDGLIGRLLQNRLVPLERNLQLIQDSISTMGLKGGRGRRSMSTNDRLDSDADDEDDDADVHYRNRSPRKDRKLEKIRAIVMEAIASQPQHSADSAVVPAQPALDLTELQEALGDIKASIISVPSQPPVDLSALQEALTEIRTSIAAVPAQPPVDLSELNKALDEIKSSVVSAPPQPPVDLSEFYQALGDVKVSFAQSASSSVQPEDFREMIEDVLKRQSTEMVLHRDNKAAEESELRVADLQSMVKEATLRVDAEVEARKAIEAREISTQRLLKVTEEELVLLREAARDDEHKMRAMDEEIHDSRAKISALRDAEEDLRDRLSSLASENEQSKLKAIAFESSEEDLQKKLTGVSAENEALQFTLEEYRLSSDKWRQEIQQANAEKEEMKKAVDASLFQAEEAQRIRESMRTKLETIQRDMSIASGQVSAERAQWQKSDQEHMTRYEILSARIEAEGRTRERLERELERLEGQEREGMRMKVTLEQTQKANARLEDAVNALRHQSDQHQRAAEKYERDYQEAREAGRVEVQRTRVLMEADIDVANNQVNMVRAEMEHEISRLRSEMDNVRMDADTAKARNELLLEEAADSKQQALDEALNARRSALQEQERTFERRIELLQKENSRALDMAVEDKDRSESYLKERLSLSDAKLEHLQDKIAHLEEKVSVAQSAAQAAAQAAQSAKAPNASASQHGHTSRQPEKISPQALRESIAVLQEQLQERETRIESLEHKLEEVDSEAPAKLKERETEVGWLRELLGVRVDDLSELINALAQPAFSREAVRDAAIRIRTNLQMEQQEKERLMTGGQNFPAIVNSLSSFATSNFSSPKAGALAAAAAFGNWRKGGNTASSSLSTASANTSRTPTPSRNAPRPAPVPSTQSFLSGLMTPPTSNLRRTPQTLSAVHPRQPYSGSNSSSSTFRGSDAGFPALGKQAVGGAELHAPSTPPLLRNASYDQDAEGYSENGYYDDEESTVDGNPGDAVGFEGFGPGLHR</sequence>
<feature type="region of interest" description="Disordered" evidence="4">
    <location>
        <begin position="1579"/>
        <end position="1742"/>
    </location>
</feature>
<feature type="transmembrane region" description="Helical" evidence="5">
    <location>
        <begin position="216"/>
        <end position="237"/>
    </location>
</feature>
<feature type="region of interest" description="Disordered" evidence="4">
    <location>
        <begin position="1215"/>
        <end position="1421"/>
    </location>
</feature>
<keyword evidence="2 3" id="KW-0175">Coiled coil</keyword>
<feature type="transmembrane region" description="Helical" evidence="5">
    <location>
        <begin position="350"/>
        <end position="372"/>
    </location>
</feature>
<dbReference type="Pfam" id="PF07690">
    <property type="entry name" value="MFS_1"/>
    <property type="match status" value="2"/>
</dbReference>
<dbReference type="Gene3D" id="1.20.1250.20">
    <property type="entry name" value="MFS general substrate transporter like domains"/>
    <property type="match status" value="2"/>
</dbReference>
<dbReference type="CDD" id="cd17352">
    <property type="entry name" value="MFS_MCT_SLC16"/>
    <property type="match status" value="1"/>
</dbReference>
<dbReference type="GO" id="GO:0005856">
    <property type="term" value="C:cytoskeleton"/>
    <property type="evidence" value="ECO:0007669"/>
    <property type="project" value="TreeGrafter"/>
</dbReference>
<feature type="region of interest" description="Disordered" evidence="4">
    <location>
        <begin position="843"/>
        <end position="912"/>
    </location>
</feature>
<feature type="transmembrane region" description="Helical" evidence="5">
    <location>
        <begin position="414"/>
        <end position="435"/>
    </location>
</feature>
<comment type="subcellular location">
    <subcellularLocation>
        <location evidence="1">Membrane</location>
        <topology evidence="1">Multi-pass membrane protein</topology>
    </subcellularLocation>
</comment>
<dbReference type="EMBL" id="MU004188">
    <property type="protein sequence ID" value="KAF2496159.1"/>
    <property type="molecule type" value="Genomic_DNA"/>
</dbReference>
<feature type="region of interest" description="Disordered" evidence="4">
    <location>
        <begin position="2804"/>
        <end position="2950"/>
    </location>
</feature>
<dbReference type="OrthoDB" id="1293114at2759"/>
<dbReference type="GO" id="GO:0016020">
    <property type="term" value="C:membrane"/>
    <property type="evidence" value="ECO:0007669"/>
    <property type="project" value="UniProtKB-SubCell"/>
</dbReference>
<feature type="region of interest" description="Disordered" evidence="4">
    <location>
        <begin position="536"/>
        <end position="569"/>
    </location>
</feature>
<feature type="coiled-coil region" evidence="3">
    <location>
        <begin position="2251"/>
        <end position="2292"/>
    </location>
</feature>
<feature type="region of interest" description="Disordered" evidence="4">
    <location>
        <begin position="1988"/>
        <end position="2026"/>
    </location>
</feature>
<feature type="compositionally biased region" description="Basic and acidic residues" evidence="4">
    <location>
        <begin position="1352"/>
        <end position="1361"/>
    </location>
</feature>
<dbReference type="GO" id="GO:0022857">
    <property type="term" value="F:transmembrane transporter activity"/>
    <property type="evidence" value="ECO:0007669"/>
    <property type="project" value="InterPro"/>
</dbReference>
<dbReference type="SUPFAM" id="SSF103473">
    <property type="entry name" value="MFS general substrate transporter"/>
    <property type="match status" value="1"/>
</dbReference>
<reference evidence="6" key="1">
    <citation type="journal article" date="2020" name="Stud. Mycol.">
        <title>101 Dothideomycetes genomes: a test case for predicting lifestyles and emergence of pathogens.</title>
        <authorList>
            <person name="Haridas S."/>
            <person name="Albert R."/>
            <person name="Binder M."/>
            <person name="Bloem J."/>
            <person name="Labutti K."/>
            <person name="Salamov A."/>
            <person name="Andreopoulos B."/>
            <person name="Baker S."/>
            <person name="Barry K."/>
            <person name="Bills G."/>
            <person name="Bluhm B."/>
            <person name="Cannon C."/>
            <person name="Castanera R."/>
            <person name="Culley D."/>
            <person name="Daum C."/>
            <person name="Ezra D."/>
            <person name="Gonzalez J."/>
            <person name="Henrissat B."/>
            <person name="Kuo A."/>
            <person name="Liang C."/>
            <person name="Lipzen A."/>
            <person name="Lutzoni F."/>
            <person name="Magnuson J."/>
            <person name="Mondo S."/>
            <person name="Nolan M."/>
            <person name="Ohm R."/>
            <person name="Pangilinan J."/>
            <person name="Park H.-J."/>
            <person name="Ramirez L."/>
            <person name="Alfaro M."/>
            <person name="Sun H."/>
            <person name="Tritt A."/>
            <person name="Yoshinaga Y."/>
            <person name="Zwiers L.-H."/>
            <person name="Turgeon B."/>
            <person name="Goodwin S."/>
            <person name="Spatafora J."/>
            <person name="Crous P."/>
            <person name="Grigoriev I."/>
        </authorList>
    </citation>
    <scope>NUCLEOTIDE SEQUENCE</scope>
    <source>
        <strain evidence="6">CBS 269.34</strain>
    </source>
</reference>